<protein>
    <recommendedName>
        <fullName evidence="1">Transglutaminase-like domain-containing protein</fullName>
    </recommendedName>
</protein>
<dbReference type="KEGG" id="pkc:PKB_5233"/>
<dbReference type="Gene3D" id="3.10.620.30">
    <property type="match status" value="1"/>
</dbReference>
<dbReference type="Proteomes" id="UP000025241">
    <property type="component" value="Chromosome I"/>
</dbReference>
<evidence type="ECO:0000313" key="2">
    <source>
        <dbReference type="EMBL" id="CDF86546.1"/>
    </source>
</evidence>
<dbReference type="InterPro" id="IPR002931">
    <property type="entry name" value="Transglutaminase-like"/>
</dbReference>
<dbReference type="eggNOG" id="COG1305">
    <property type="taxonomic scope" value="Bacteria"/>
</dbReference>
<dbReference type="PANTHER" id="PTHR33490">
    <property type="entry name" value="BLR5614 PROTEIN-RELATED"/>
    <property type="match status" value="1"/>
</dbReference>
<reference evidence="2 3" key="1">
    <citation type="submission" date="2013-03" db="EMBL/GenBank/DDBJ databases">
        <authorList>
            <person name="Linke B."/>
        </authorList>
    </citation>
    <scope>NUCLEOTIDE SEQUENCE [LARGE SCALE GENOMIC DNA]</scope>
    <source>
        <strain evidence="2 3">B13</strain>
    </source>
</reference>
<feature type="domain" description="Transglutaminase-like" evidence="1">
    <location>
        <begin position="192"/>
        <end position="262"/>
    </location>
</feature>
<name>A0A024HNW4_PSEKB</name>
<organism evidence="2 3">
    <name type="scientific">Pseudomonas knackmussii (strain DSM 6978 / CCUG 54928 / LMG 23759 / B13)</name>
    <dbReference type="NCBI Taxonomy" id="1301098"/>
    <lineage>
        <taxon>Bacteria</taxon>
        <taxon>Pseudomonadati</taxon>
        <taxon>Pseudomonadota</taxon>
        <taxon>Gammaproteobacteria</taxon>
        <taxon>Pseudomonadales</taxon>
        <taxon>Pseudomonadaceae</taxon>
        <taxon>Pseudomonas</taxon>
    </lineage>
</organism>
<dbReference type="PANTHER" id="PTHR33490:SF7">
    <property type="entry name" value="BLR2979 PROTEIN"/>
    <property type="match status" value="1"/>
</dbReference>
<sequence>MALPLVSSPPGEVARYQVFHDTRYRYAAPVSLSQQLLHLWPRDCPWQRCLARELLIEPLPTRRSDGVDVFGNPLTRLAFERPHDELRVDARLQVEVLPRLPLSLQASPAWEQVAAALAFSGRPLGREELDACRYRVESPYVRIKRQFAEFGADCFTPGLPLLEGAARLMGKIHGEFAFDAEATQVATPLTEVLERRRGVCQDFAHLMLACLRSRGLAARYVSGYLLTQPPPGQPRLIGADASHAWVSLYCPQNGWVDFDPTNDVLPSLEHITLAWGRDFADVSPLRGVILGGGSHDPEVRVTVMPHWELAV</sequence>
<dbReference type="STRING" id="1301098.PKB_5233"/>
<dbReference type="PATRIC" id="fig|1301098.3.peg.5212"/>
<dbReference type="Pfam" id="PF08379">
    <property type="entry name" value="Bact_transglu_N"/>
    <property type="match status" value="1"/>
</dbReference>
<dbReference type="AlphaFoldDB" id="A0A024HNW4"/>
<proteinExistence type="predicted"/>
<dbReference type="InterPro" id="IPR013589">
    <property type="entry name" value="Bac_transglu_N"/>
</dbReference>
<evidence type="ECO:0000259" key="1">
    <source>
        <dbReference type="SMART" id="SM00460"/>
    </source>
</evidence>
<dbReference type="Pfam" id="PF01841">
    <property type="entry name" value="Transglut_core"/>
    <property type="match status" value="1"/>
</dbReference>
<keyword evidence="3" id="KW-1185">Reference proteome</keyword>
<dbReference type="OrthoDB" id="5438043at2"/>
<dbReference type="SUPFAM" id="SSF54001">
    <property type="entry name" value="Cysteine proteinases"/>
    <property type="match status" value="1"/>
</dbReference>
<dbReference type="EMBL" id="HG322950">
    <property type="protein sequence ID" value="CDF86546.1"/>
    <property type="molecule type" value="Genomic_DNA"/>
</dbReference>
<dbReference type="SMART" id="SM00460">
    <property type="entry name" value="TGc"/>
    <property type="match status" value="1"/>
</dbReference>
<dbReference type="HOGENOM" id="CLU_008973_0_0_6"/>
<dbReference type="RefSeq" id="WP_043255714.1">
    <property type="nucleotide sequence ID" value="NZ_HG322950.1"/>
</dbReference>
<reference evidence="2 3" key="2">
    <citation type="submission" date="2014-05" db="EMBL/GenBank/DDBJ databases">
        <title>Genome sequence of the 3-chlorobenzoate degrading bacterium Pseudomonas knackmussii B13 shows multiple evidence for horizontal gene transfer.</title>
        <authorList>
            <person name="Miyazaki R."/>
            <person name="Bertelli C."/>
            <person name="Falquet L."/>
            <person name="Robinson-Rechavi M."/>
            <person name="Gharib W."/>
            <person name="Roy S."/>
            <person name="Van der Meer J.R."/>
        </authorList>
    </citation>
    <scope>NUCLEOTIDE SEQUENCE [LARGE SCALE GENOMIC DNA]</scope>
    <source>
        <strain evidence="2 3">B13</strain>
    </source>
</reference>
<accession>A0A024HNW4</accession>
<gene>
    <name evidence="2" type="ORF">PKB_5233</name>
</gene>
<evidence type="ECO:0000313" key="3">
    <source>
        <dbReference type="Proteomes" id="UP000025241"/>
    </source>
</evidence>
<dbReference type="InterPro" id="IPR038765">
    <property type="entry name" value="Papain-like_cys_pep_sf"/>
</dbReference>